<protein>
    <submittedName>
        <fullName evidence="1">Uncharacterized protein</fullName>
    </submittedName>
</protein>
<comment type="caution">
    <text evidence="1">The sequence shown here is derived from an EMBL/GenBank/DDBJ whole genome shotgun (WGS) entry which is preliminary data.</text>
</comment>
<proteinExistence type="predicted"/>
<accession>C0GFN7</accession>
<name>C0GFN7_DETAL</name>
<dbReference type="AlphaFoldDB" id="C0GFN7"/>
<keyword evidence="2" id="KW-1185">Reference proteome</keyword>
<organism evidence="1 2">
    <name type="scientific">Dethiobacter alkaliphilus AHT 1</name>
    <dbReference type="NCBI Taxonomy" id="555088"/>
    <lineage>
        <taxon>Bacteria</taxon>
        <taxon>Bacillati</taxon>
        <taxon>Bacillota</taxon>
        <taxon>Dethiobacteria</taxon>
        <taxon>Dethiobacterales</taxon>
        <taxon>Dethiobacteraceae</taxon>
        <taxon>Dethiobacter</taxon>
    </lineage>
</organism>
<evidence type="ECO:0000313" key="1">
    <source>
        <dbReference type="EMBL" id="EEG77997.1"/>
    </source>
</evidence>
<dbReference type="EMBL" id="ACJM01000005">
    <property type="protein sequence ID" value="EEG77997.1"/>
    <property type="molecule type" value="Genomic_DNA"/>
</dbReference>
<reference evidence="1 2" key="1">
    <citation type="submission" date="2009-02" db="EMBL/GenBank/DDBJ databases">
        <title>Sequencing of the draft genome and assembly of Dethiobacter alkaliphilus AHT 1.</title>
        <authorList>
            <consortium name="US DOE Joint Genome Institute (JGI-PGF)"/>
            <person name="Lucas S."/>
            <person name="Copeland A."/>
            <person name="Lapidus A."/>
            <person name="Glavina del Rio T."/>
            <person name="Dalin E."/>
            <person name="Tice H."/>
            <person name="Bruce D."/>
            <person name="Goodwin L."/>
            <person name="Pitluck S."/>
            <person name="Larimer F."/>
            <person name="Land M.L."/>
            <person name="Hauser L."/>
            <person name="Muyzer G."/>
        </authorList>
    </citation>
    <scope>NUCLEOTIDE SEQUENCE [LARGE SCALE GENOMIC DNA]</scope>
    <source>
        <strain evidence="1 2">AHT 1</strain>
    </source>
</reference>
<gene>
    <name evidence="1" type="ORF">DealDRAFT_1296</name>
</gene>
<evidence type="ECO:0000313" key="2">
    <source>
        <dbReference type="Proteomes" id="UP000006443"/>
    </source>
</evidence>
<sequence>MNRRSAHMEKAIEVQDLFKTFQLGTVDVEVLKR</sequence>
<dbReference type="Proteomes" id="UP000006443">
    <property type="component" value="Unassembled WGS sequence"/>
</dbReference>